<dbReference type="Proteomes" id="UP000247792">
    <property type="component" value="Unassembled WGS sequence"/>
</dbReference>
<evidence type="ECO:0000313" key="3">
    <source>
        <dbReference type="Proteomes" id="UP000247792"/>
    </source>
</evidence>
<dbReference type="RefSeq" id="WP_211324325.1">
    <property type="nucleotide sequence ID" value="NZ_QJKB01000005.1"/>
</dbReference>
<feature type="domain" description="DUF2087" evidence="1">
    <location>
        <begin position="206"/>
        <end position="272"/>
    </location>
</feature>
<sequence>MNALTTEIKTRARLLQKLLETRNTAASKRALILSRQRQWEIPESWQLKHCMNLAAADAGFQNWEHARIVLGGEAKPGEDMGDFWHGPEVSVFINHWYASYVEAQAQLQANEAGYLLPYRKQYLVVTSDYLQAMGVSAAAEYWDSIGRDLVQGYGSASWLNLAQQRLQTSRTERFKANWDATQIMLDLQSTEIEAERVMKSFVKDGRLVSIPEQRKKRLVILRWLVEQLQFERRYVEADINSFLLQFHSDFATLRREFIMNGLMERAEGEYWRV</sequence>
<organism evidence="2 3">
    <name type="scientific">Undibacterium pigrum</name>
    <dbReference type="NCBI Taxonomy" id="401470"/>
    <lineage>
        <taxon>Bacteria</taxon>
        <taxon>Pseudomonadati</taxon>
        <taxon>Pseudomonadota</taxon>
        <taxon>Betaproteobacteria</taxon>
        <taxon>Burkholderiales</taxon>
        <taxon>Oxalobacteraceae</taxon>
        <taxon>Undibacterium</taxon>
    </lineage>
</organism>
<dbReference type="AlphaFoldDB" id="A0A318J739"/>
<gene>
    <name evidence="2" type="ORF">DFR42_105107</name>
</gene>
<dbReference type="EMBL" id="QJKB01000005">
    <property type="protein sequence ID" value="PXX42449.1"/>
    <property type="molecule type" value="Genomic_DNA"/>
</dbReference>
<name>A0A318J739_9BURK</name>
<proteinExistence type="predicted"/>
<accession>A0A318J739</accession>
<evidence type="ECO:0000259" key="1">
    <source>
        <dbReference type="Pfam" id="PF09860"/>
    </source>
</evidence>
<protein>
    <recommendedName>
        <fullName evidence="1">DUF2087 domain-containing protein</fullName>
    </recommendedName>
</protein>
<dbReference type="Pfam" id="PF09860">
    <property type="entry name" value="DUF2087"/>
    <property type="match status" value="1"/>
</dbReference>
<keyword evidence="3" id="KW-1185">Reference proteome</keyword>
<evidence type="ECO:0000313" key="2">
    <source>
        <dbReference type="EMBL" id="PXX42449.1"/>
    </source>
</evidence>
<dbReference type="InterPro" id="IPR018656">
    <property type="entry name" value="DUF2087"/>
</dbReference>
<comment type="caution">
    <text evidence="2">The sequence shown here is derived from an EMBL/GenBank/DDBJ whole genome shotgun (WGS) entry which is preliminary data.</text>
</comment>
<reference evidence="2 3" key="1">
    <citation type="submission" date="2018-05" db="EMBL/GenBank/DDBJ databases">
        <title>Genomic Encyclopedia of Type Strains, Phase IV (KMG-IV): sequencing the most valuable type-strain genomes for metagenomic binning, comparative biology and taxonomic classification.</title>
        <authorList>
            <person name="Goeker M."/>
        </authorList>
    </citation>
    <scope>NUCLEOTIDE SEQUENCE [LARGE SCALE GENOMIC DNA]</scope>
    <source>
        <strain evidence="2 3">DSM 19792</strain>
    </source>
</reference>